<evidence type="ECO:0000313" key="3">
    <source>
        <dbReference type="Proteomes" id="UP000176527"/>
    </source>
</evidence>
<feature type="transmembrane region" description="Helical" evidence="1">
    <location>
        <begin position="35"/>
        <end position="51"/>
    </location>
</feature>
<keyword evidence="1" id="KW-1133">Transmembrane helix</keyword>
<evidence type="ECO:0000313" key="2">
    <source>
        <dbReference type="EMBL" id="OGE37980.1"/>
    </source>
</evidence>
<protein>
    <submittedName>
        <fullName evidence="2">Uncharacterized protein</fullName>
    </submittedName>
</protein>
<keyword evidence="1" id="KW-0812">Transmembrane</keyword>
<name>A0A1F5KAX3_9BACT</name>
<organism evidence="2 3">
    <name type="scientific">Candidatus Daviesbacteria bacterium RIFCSPHIGHO2_12_FULL_37_11</name>
    <dbReference type="NCBI Taxonomy" id="1797777"/>
    <lineage>
        <taxon>Bacteria</taxon>
        <taxon>Candidatus Daviesiibacteriota</taxon>
    </lineage>
</organism>
<proteinExistence type="predicted"/>
<sequence length="60" mass="6666">MFEITSAHLKVFSAVFSNLVVVWLATALTTSDQEVLTQSIFLAIVSWNAALRAEKKLEII</sequence>
<dbReference type="Proteomes" id="UP000176527">
    <property type="component" value="Unassembled WGS sequence"/>
</dbReference>
<gene>
    <name evidence="2" type="ORF">A3F00_02145</name>
</gene>
<dbReference type="AlphaFoldDB" id="A0A1F5KAX3"/>
<feature type="transmembrane region" description="Helical" evidence="1">
    <location>
        <begin position="12"/>
        <end position="29"/>
    </location>
</feature>
<keyword evidence="1" id="KW-0472">Membrane</keyword>
<reference evidence="2 3" key="1">
    <citation type="journal article" date="2016" name="Nat. Commun.">
        <title>Thousands of microbial genomes shed light on interconnected biogeochemical processes in an aquifer system.</title>
        <authorList>
            <person name="Anantharaman K."/>
            <person name="Brown C.T."/>
            <person name="Hug L.A."/>
            <person name="Sharon I."/>
            <person name="Castelle C.J."/>
            <person name="Probst A.J."/>
            <person name="Thomas B.C."/>
            <person name="Singh A."/>
            <person name="Wilkins M.J."/>
            <person name="Karaoz U."/>
            <person name="Brodie E.L."/>
            <person name="Williams K.H."/>
            <person name="Hubbard S.S."/>
            <person name="Banfield J.F."/>
        </authorList>
    </citation>
    <scope>NUCLEOTIDE SEQUENCE [LARGE SCALE GENOMIC DNA]</scope>
</reference>
<dbReference type="EMBL" id="MFDE01000032">
    <property type="protein sequence ID" value="OGE37980.1"/>
    <property type="molecule type" value="Genomic_DNA"/>
</dbReference>
<evidence type="ECO:0000256" key="1">
    <source>
        <dbReference type="SAM" id="Phobius"/>
    </source>
</evidence>
<comment type="caution">
    <text evidence="2">The sequence shown here is derived from an EMBL/GenBank/DDBJ whole genome shotgun (WGS) entry which is preliminary data.</text>
</comment>
<accession>A0A1F5KAX3</accession>